<comment type="caution">
    <text evidence="1">The sequence shown here is derived from an EMBL/GenBank/DDBJ whole genome shotgun (WGS) entry which is preliminary data.</text>
</comment>
<reference evidence="1 2" key="1">
    <citation type="journal article" date="2020" name="Nature">
        <title>Six reference-quality genomes reveal evolution of bat adaptations.</title>
        <authorList>
            <person name="Jebb D."/>
            <person name="Huang Z."/>
            <person name="Pippel M."/>
            <person name="Hughes G.M."/>
            <person name="Lavrichenko K."/>
            <person name="Devanna P."/>
            <person name="Winkler S."/>
            <person name="Jermiin L.S."/>
            <person name="Skirmuntt E.C."/>
            <person name="Katzourakis A."/>
            <person name="Burkitt-Gray L."/>
            <person name="Ray D.A."/>
            <person name="Sullivan K.A.M."/>
            <person name="Roscito J.G."/>
            <person name="Kirilenko B.M."/>
            <person name="Davalos L.M."/>
            <person name="Corthals A.P."/>
            <person name="Power M.L."/>
            <person name="Jones G."/>
            <person name="Ransome R.D."/>
            <person name="Dechmann D.K.N."/>
            <person name="Locatelli A.G."/>
            <person name="Puechmaille S.J."/>
            <person name="Fedrigo O."/>
            <person name="Jarvis E.D."/>
            <person name="Hiller M."/>
            <person name="Vernes S.C."/>
            <person name="Myers E.W."/>
            <person name="Teeling E.C."/>
        </authorList>
    </citation>
    <scope>NUCLEOTIDE SEQUENCE [LARGE SCALE GENOMIC DNA]</scope>
    <source>
        <strain evidence="1">MMolMol1</strain>
        <tissue evidence="1">Muscle</tissue>
    </source>
</reference>
<gene>
    <name evidence="1" type="ORF">HJG59_009177</name>
</gene>
<name>A0A7J8DTD7_MOLMO</name>
<proteinExistence type="predicted"/>
<organism evidence="1 2">
    <name type="scientific">Molossus molossus</name>
    <name type="common">Pallas' mastiff bat</name>
    <name type="synonym">Vespertilio molossus</name>
    <dbReference type="NCBI Taxonomy" id="27622"/>
    <lineage>
        <taxon>Eukaryota</taxon>
        <taxon>Metazoa</taxon>
        <taxon>Chordata</taxon>
        <taxon>Craniata</taxon>
        <taxon>Vertebrata</taxon>
        <taxon>Euteleostomi</taxon>
        <taxon>Mammalia</taxon>
        <taxon>Eutheria</taxon>
        <taxon>Laurasiatheria</taxon>
        <taxon>Chiroptera</taxon>
        <taxon>Yangochiroptera</taxon>
        <taxon>Molossidae</taxon>
        <taxon>Molossus</taxon>
    </lineage>
</organism>
<protein>
    <submittedName>
        <fullName evidence="1">Uncharacterized protein</fullName>
    </submittedName>
</protein>
<dbReference type="InParanoid" id="A0A7J8DTD7"/>
<dbReference type="AlphaFoldDB" id="A0A7J8DTD7"/>
<dbReference type="Proteomes" id="UP000550707">
    <property type="component" value="Unassembled WGS sequence"/>
</dbReference>
<dbReference type="EMBL" id="JACASF010000016">
    <property type="protein sequence ID" value="KAF6426487.1"/>
    <property type="molecule type" value="Genomic_DNA"/>
</dbReference>
<sequence>MFTSSPGRENNCHLFERPWLHNEKFPPITMNAFLLFSFLTPPIQANVQWKSFPPVPSASPSRHCVAQWGFRKNMLSLPKSSSQKSSDLLWLQLYTEATTNSSRPREAAKSDGVMPWLTLWHPPISGDQEGTHLES</sequence>
<accession>A0A7J8DTD7</accession>
<evidence type="ECO:0000313" key="2">
    <source>
        <dbReference type="Proteomes" id="UP000550707"/>
    </source>
</evidence>
<evidence type="ECO:0000313" key="1">
    <source>
        <dbReference type="EMBL" id="KAF6426487.1"/>
    </source>
</evidence>
<keyword evidence="2" id="KW-1185">Reference proteome</keyword>